<comment type="caution">
    <text evidence="1">The sequence shown here is derived from an EMBL/GenBank/DDBJ whole genome shotgun (WGS) entry which is preliminary data.</text>
</comment>
<proteinExistence type="predicted"/>
<gene>
    <name evidence="1" type="ORF">S06H3_55770</name>
</gene>
<protein>
    <submittedName>
        <fullName evidence="1">Uncharacterized protein</fullName>
    </submittedName>
</protein>
<dbReference type="EMBL" id="BARV01035783">
    <property type="protein sequence ID" value="GAI58800.1"/>
    <property type="molecule type" value="Genomic_DNA"/>
</dbReference>
<feature type="non-terminal residue" evidence="1">
    <location>
        <position position="1"/>
    </location>
</feature>
<organism evidence="1">
    <name type="scientific">marine sediment metagenome</name>
    <dbReference type="NCBI Taxonomy" id="412755"/>
    <lineage>
        <taxon>unclassified sequences</taxon>
        <taxon>metagenomes</taxon>
        <taxon>ecological metagenomes</taxon>
    </lineage>
</organism>
<evidence type="ECO:0000313" key="1">
    <source>
        <dbReference type="EMBL" id="GAI58800.1"/>
    </source>
</evidence>
<reference evidence="1" key="1">
    <citation type="journal article" date="2014" name="Front. Microbiol.">
        <title>High frequency of phylogenetically diverse reductive dehalogenase-homologous genes in deep subseafloor sedimentary metagenomes.</title>
        <authorList>
            <person name="Kawai M."/>
            <person name="Futagami T."/>
            <person name="Toyoda A."/>
            <person name="Takaki Y."/>
            <person name="Nishi S."/>
            <person name="Hori S."/>
            <person name="Arai W."/>
            <person name="Tsubouchi T."/>
            <person name="Morono Y."/>
            <person name="Uchiyama I."/>
            <person name="Ito T."/>
            <person name="Fujiyama A."/>
            <person name="Inagaki F."/>
            <person name="Takami H."/>
        </authorList>
    </citation>
    <scope>NUCLEOTIDE SEQUENCE</scope>
    <source>
        <strain evidence="1">Expedition CK06-06</strain>
    </source>
</reference>
<name>X1R6N9_9ZZZZ</name>
<accession>X1R6N9</accession>
<dbReference type="AlphaFoldDB" id="X1R6N9"/>
<sequence>DSQITQICFTAEDAEDGGQKWLSEYQSIR</sequence>